<keyword evidence="2" id="KW-1185">Reference proteome</keyword>
<dbReference type="RefSeq" id="WP_013607499.1">
    <property type="nucleotide sequence ID" value="NC_015152.1"/>
</dbReference>
<name>F0RWL9_SPHGB</name>
<dbReference type="HOGENOM" id="CLU_1293632_0_0_12"/>
<organism evidence="1 2">
    <name type="scientific">Sphaerochaeta globosa (strain ATCC BAA-1886 / DSM 22777 / Buddy)</name>
    <name type="common">Spirochaeta sp. (strain Buddy)</name>
    <dbReference type="NCBI Taxonomy" id="158189"/>
    <lineage>
        <taxon>Bacteria</taxon>
        <taxon>Pseudomonadati</taxon>
        <taxon>Spirochaetota</taxon>
        <taxon>Spirochaetia</taxon>
        <taxon>Spirochaetales</taxon>
        <taxon>Sphaerochaetaceae</taxon>
        <taxon>Sphaerochaeta</taxon>
    </lineage>
</organism>
<accession>F0RWL9</accession>
<reference evidence="2" key="1">
    <citation type="submission" date="2011-02" db="EMBL/GenBank/DDBJ databases">
        <title>Complete sequence of Spirochaeta sp. Buddy.</title>
        <authorList>
            <person name="Lucas S."/>
            <person name="Copeland A."/>
            <person name="Lapidus A."/>
            <person name="Cheng J.-F."/>
            <person name="Goodwin L."/>
            <person name="Pitluck S."/>
            <person name="Zeytun A."/>
            <person name="Detter J.C."/>
            <person name="Han C."/>
            <person name="Tapia R."/>
            <person name="Land M."/>
            <person name="Hauser L."/>
            <person name="Kyrpides N."/>
            <person name="Ivanova N."/>
            <person name="Mikhailova N."/>
            <person name="Pagani I."/>
            <person name="Ritalahti K.M."/>
            <person name="Loeffler F.E."/>
            <person name="Woyke T."/>
        </authorList>
    </citation>
    <scope>NUCLEOTIDE SEQUENCE [LARGE SCALE GENOMIC DNA]</scope>
    <source>
        <strain evidence="2">ATCC BAA-1886 / DSM 22777 / Buddy</strain>
    </source>
</reference>
<evidence type="ECO:0000313" key="2">
    <source>
        <dbReference type="Proteomes" id="UP000008466"/>
    </source>
</evidence>
<dbReference type="STRING" id="158189.SpiBuddy_1826"/>
<dbReference type="AlphaFoldDB" id="F0RWL9"/>
<gene>
    <name evidence="1" type="ordered locus">SpiBuddy_1826</name>
</gene>
<proteinExistence type="predicted"/>
<dbReference type="EMBL" id="CP002541">
    <property type="protein sequence ID" value="ADY13650.1"/>
    <property type="molecule type" value="Genomic_DNA"/>
</dbReference>
<sequence length="213" mass="24024">MSVKIPKGKEGCEWCGEDGFITHIDVFGVDRYTVHFQPAKVKHGALSFRPNIIQSEYCLSVEMDGSTLARVLCGETITLDTQEVSNARTVYVVVSGDDEDWDVECVMSDKDLAQRYCDIKNITFEYPYCRVYPYVVDGVTVGDAPVMQARYYLQIQGDVDGAVSYGEVYEHQESFMESEDVFACTVDFNNERSVMGESVLKKYKEFIAAKEGL</sequence>
<dbReference type="KEGG" id="sbu:SpiBuddy_1826"/>
<evidence type="ECO:0000313" key="1">
    <source>
        <dbReference type="EMBL" id="ADY13650.1"/>
    </source>
</evidence>
<dbReference type="Proteomes" id="UP000008466">
    <property type="component" value="Chromosome"/>
</dbReference>
<protein>
    <submittedName>
        <fullName evidence="1">Uncharacterized protein</fullName>
    </submittedName>
</protein>